<reference evidence="1 2" key="1">
    <citation type="submission" date="2017-08" db="EMBL/GenBank/DDBJ databases">
        <title>Draft Genome Sequence of Hafnia alvei CITHA-6 Isolated from Raw Bovine Milk.</title>
        <authorList>
            <person name="Culligan E.P."/>
            <person name="Mcsweeney A."/>
            <person name="O'Doherty C."/>
            <person name="Gleeson E."/>
            <person name="O'Riordan D."/>
            <person name="Sleator R.D."/>
        </authorList>
    </citation>
    <scope>NUCLEOTIDE SEQUENCE [LARGE SCALE GENOMIC DNA]</scope>
    <source>
        <strain evidence="1 2">CITHA-6</strain>
    </source>
</reference>
<dbReference type="Proteomes" id="UP000218796">
    <property type="component" value="Unassembled WGS sequence"/>
</dbReference>
<sequence length="114" mass="12610">MANLIARNVPLKPAKKPRKSHVIKNAARGRECTVRIPGVCNGNSETVVLAHYRLAGECGTGIKPDDSLAAFACSSCHDEIDRRTHIFDNRTARLYHAEGVFRTQSILRKEGILK</sequence>
<dbReference type="OrthoDB" id="7068425at2"/>
<dbReference type="Pfam" id="PF07102">
    <property type="entry name" value="YbcO"/>
    <property type="match status" value="1"/>
</dbReference>
<proteinExistence type="predicted"/>
<organism evidence="1 2">
    <name type="scientific">Hafnia paralvei</name>
    <dbReference type="NCBI Taxonomy" id="546367"/>
    <lineage>
        <taxon>Bacteria</taxon>
        <taxon>Pseudomonadati</taxon>
        <taxon>Pseudomonadota</taxon>
        <taxon>Gammaproteobacteria</taxon>
        <taxon>Enterobacterales</taxon>
        <taxon>Hafniaceae</taxon>
        <taxon>Hafnia</taxon>
    </lineage>
</organism>
<evidence type="ECO:0008006" key="3">
    <source>
        <dbReference type="Google" id="ProtNLM"/>
    </source>
</evidence>
<comment type="caution">
    <text evidence="1">The sequence shown here is derived from an EMBL/GenBank/DDBJ whole genome shotgun (WGS) entry which is preliminary data.</text>
</comment>
<dbReference type="RefSeq" id="WP_095661844.1">
    <property type="nucleotide sequence ID" value="NZ_NQMS01000022.1"/>
</dbReference>
<evidence type="ECO:0000313" key="1">
    <source>
        <dbReference type="EMBL" id="PAV94015.1"/>
    </source>
</evidence>
<evidence type="ECO:0000313" key="2">
    <source>
        <dbReference type="Proteomes" id="UP000218796"/>
    </source>
</evidence>
<gene>
    <name evidence="1" type="ORF">CJD50_22840</name>
</gene>
<keyword evidence="2" id="KW-1185">Reference proteome</keyword>
<dbReference type="EMBL" id="NQMS01000022">
    <property type="protein sequence ID" value="PAV94015.1"/>
    <property type="molecule type" value="Genomic_DNA"/>
</dbReference>
<name>A0A2A2M6N2_9GAMM</name>
<dbReference type="Gene3D" id="3.30.50.20">
    <property type="entry name" value="prophage-derive protein ybcO"/>
    <property type="match status" value="1"/>
</dbReference>
<accession>A0A2A2M6N2</accession>
<dbReference type="InterPro" id="IPR010774">
    <property type="entry name" value="YbcO"/>
</dbReference>
<protein>
    <recommendedName>
        <fullName evidence="3">DUF1364 domain-containing protein</fullName>
    </recommendedName>
</protein>
<dbReference type="AlphaFoldDB" id="A0A2A2M6N2"/>